<feature type="region of interest" description="Disordered" evidence="1">
    <location>
        <begin position="136"/>
        <end position="156"/>
    </location>
</feature>
<evidence type="ECO:0000313" key="2">
    <source>
        <dbReference type="EMBL" id="KAK1291651.1"/>
    </source>
</evidence>
<proteinExistence type="predicted"/>
<evidence type="ECO:0000313" key="3">
    <source>
        <dbReference type="Proteomes" id="UP001180020"/>
    </source>
</evidence>
<dbReference type="AlphaFoldDB" id="A0AAV9CR93"/>
<dbReference type="EMBL" id="JAUJYO010000017">
    <property type="protein sequence ID" value="KAK1291651.1"/>
    <property type="molecule type" value="Genomic_DNA"/>
</dbReference>
<sequence length="156" mass="17930">MKSMEKEGVMALRLYSGVLNQIGAVQKVAKQSMKPEVGHFRRRCVPWKRKLREFSVTEEMLLPVDDTALDSEQSSKRPSERGVCARVDLGHDLLKEETLSQSNDKDKDKTKNTKNSFPNIIKENVMYILELIQDSDRERGGRRKAGEEEEHGKRNN</sequence>
<feature type="region of interest" description="Disordered" evidence="1">
    <location>
        <begin position="95"/>
        <end position="117"/>
    </location>
</feature>
<dbReference type="Proteomes" id="UP001180020">
    <property type="component" value="Unassembled WGS sequence"/>
</dbReference>
<feature type="region of interest" description="Disordered" evidence="1">
    <location>
        <begin position="65"/>
        <end position="84"/>
    </location>
</feature>
<gene>
    <name evidence="2" type="ORF">QJS10_CPB17g00873</name>
</gene>
<comment type="caution">
    <text evidence="2">The sequence shown here is derived from an EMBL/GenBank/DDBJ whole genome shotgun (WGS) entry which is preliminary data.</text>
</comment>
<evidence type="ECO:0000256" key="1">
    <source>
        <dbReference type="SAM" id="MobiDB-lite"/>
    </source>
</evidence>
<accession>A0AAV9CR93</accession>
<keyword evidence="3" id="KW-1185">Reference proteome</keyword>
<organism evidence="2 3">
    <name type="scientific">Acorus calamus</name>
    <name type="common">Sweet flag</name>
    <dbReference type="NCBI Taxonomy" id="4465"/>
    <lineage>
        <taxon>Eukaryota</taxon>
        <taxon>Viridiplantae</taxon>
        <taxon>Streptophyta</taxon>
        <taxon>Embryophyta</taxon>
        <taxon>Tracheophyta</taxon>
        <taxon>Spermatophyta</taxon>
        <taxon>Magnoliopsida</taxon>
        <taxon>Liliopsida</taxon>
        <taxon>Acoraceae</taxon>
        <taxon>Acorus</taxon>
    </lineage>
</organism>
<dbReference type="Gene3D" id="3.30.160.810">
    <property type="match status" value="1"/>
</dbReference>
<reference evidence="2" key="2">
    <citation type="submission" date="2023-06" db="EMBL/GenBank/DDBJ databases">
        <authorList>
            <person name="Ma L."/>
            <person name="Liu K.-W."/>
            <person name="Li Z."/>
            <person name="Hsiao Y.-Y."/>
            <person name="Qi Y."/>
            <person name="Fu T."/>
            <person name="Tang G."/>
            <person name="Zhang D."/>
            <person name="Sun W.-H."/>
            <person name="Liu D.-K."/>
            <person name="Li Y."/>
            <person name="Chen G.-Z."/>
            <person name="Liu X.-D."/>
            <person name="Liao X.-Y."/>
            <person name="Jiang Y.-T."/>
            <person name="Yu X."/>
            <person name="Hao Y."/>
            <person name="Huang J."/>
            <person name="Zhao X.-W."/>
            <person name="Ke S."/>
            <person name="Chen Y.-Y."/>
            <person name="Wu W.-L."/>
            <person name="Hsu J.-L."/>
            <person name="Lin Y.-F."/>
            <person name="Huang M.-D."/>
            <person name="Li C.-Y."/>
            <person name="Huang L."/>
            <person name="Wang Z.-W."/>
            <person name="Zhao X."/>
            <person name="Zhong W.-Y."/>
            <person name="Peng D.-H."/>
            <person name="Ahmad S."/>
            <person name="Lan S."/>
            <person name="Zhang J.-S."/>
            <person name="Tsai W.-C."/>
            <person name="Van De Peer Y."/>
            <person name="Liu Z.-J."/>
        </authorList>
    </citation>
    <scope>NUCLEOTIDE SEQUENCE</scope>
    <source>
        <strain evidence="2">CP</strain>
        <tissue evidence="2">Leaves</tissue>
    </source>
</reference>
<name>A0AAV9CR93_ACOCL</name>
<reference evidence="2" key="1">
    <citation type="journal article" date="2023" name="Nat. Commun.">
        <title>Diploid and tetraploid genomes of Acorus and the evolution of monocots.</title>
        <authorList>
            <person name="Ma L."/>
            <person name="Liu K.W."/>
            <person name="Li Z."/>
            <person name="Hsiao Y.Y."/>
            <person name="Qi Y."/>
            <person name="Fu T."/>
            <person name="Tang G.D."/>
            <person name="Zhang D."/>
            <person name="Sun W.H."/>
            <person name="Liu D.K."/>
            <person name="Li Y."/>
            <person name="Chen G.Z."/>
            <person name="Liu X.D."/>
            <person name="Liao X.Y."/>
            <person name="Jiang Y.T."/>
            <person name="Yu X."/>
            <person name="Hao Y."/>
            <person name="Huang J."/>
            <person name="Zhao X.W."/>
            <person name="Ke S."/>
            <person name="Chen Y.Y."/>
            <person name="Wu W.L."/>
            <person name="Hsu J.L."/>
            <person name="Lin Y.F."/>
            <person name="Huang M.D."/>
            <person name="Li C.Y."/>
            <person name="Huang L."/>
            <person name="Wang Z.W."/>
            <person name="Zhao X."/>
            <person name="Zhong W.Y."/>
            <person name="Peng D.H."/>
            <person name="Ahmad S."/>
            <person name="Lan S."/>
            <person name="Zhang J.S."/>
            <person name="Tsai W.C."/>
            <person name="Van de Peer Y."/>
            <person name="Liu Z.J."/>
        </authorList>
    </citation>
    <scope>NUCLEOTIDE SEQUENCE</scope>
    <source>
        <strain evidence="2">CP</strain>
    </source>
</reference>
<feature type="compositionally biased region" description="Basic and acidic residues" evidence="1">
    <location>
        <begin position="95"/>
        <end position="111"/>
    </location>
</feature>
<protein>
    <submittedName>
        <fullName evidence="2">Uncharacterized protein</fullName>
    </submittedName>
</protein>